<keyword evidence="1" id="KW-0812">Transmembrane</keyword>
<dbReference type="RefSeq" id="WP_092085265.1">
    <property type="nucleotide sequence ID" value="NZ_FNEL01000021.1"/>
</dbReference>
<protein>
    <submittedName>
        <fullName evidence="2">Uncharacterized protein</fullName>
    </submittedName>
</protein>
<dbReference type="STRING" id="84521.SAMN04487994_10214"/>
<comment type="caution">
    <text evidence="2">The sequence shown here is derived from an EMBL/GenBank/DDBJ whole genome shotgun (WGS) entry which is preliminary data.</text>
</comment>
<proteinExistence type="predicted"/>
<accession>A0A1G8LJI2</accession>
<keyword evidence="3" id="KW-1185">Reference proteome</keyword>
<dbReference type="OrthoDB" id="2136129at2"/>
<dbReference type="Proteomes" id="UP000235682">
    <property type="component" value="Unassembled WGS sequence"/>
</dbReference>
<evidence type="ECO:0000313" key="3">
    <source>
        <dbReference type="Proteomes" id="UP000235682"/>
    </source>
</evidence>
<evidence type="ECO:0000256" key="1">
    <source>
        <dbReference type="SAM" id="Phobius"/>
    </source>
</evidence>
<reference evidence="2 3" key="1">
    <citation type="submission" date="2017-09" db="EMBL/GenBank/DDBJ databases">
        <title>Bacterial strain isolated from the female urinary microbiota.</title>
        <authorList>
            <person name="Thomas-White K."/>
            <person name="Kumar N."/>
            <person name="Forster S."/>
            <person name="Putonti C."/>
            <person name="Lawley T."/>
            <person name="Wolfe A.J."/>
        </authorList>
    </citation>
    <scope>NUCLEOTIDE SEQUENCE [LARGE SCALE GENOMIC DNA]</scope>
    <source>
        <strain evidence="2 3">UMB0852</strain>
    </source>
</reference>
<dbReference type="EMBL" id="PNHE01000001">
    <property type="protein sequence ID" value="PMC59257.1"/>
    <property type="molecule type" value="Genomic_DNA"/>
</dbReference>
<sequence>MSLNTLIYELFRFIKDNITKLLLSALVVSLVLTGGKYYLTTKDQEEEDLASAYESLLTVYEQEPAEFKFIIQNEDGTFFDNSFIIDEYLTQPDVVQQLESISQVPFQATLDYEQLLELYKTSKFRGGLVVIRDTSTNLMTARIQIASESKDNLAIASAIEQLIKQSDIPFLKGKEVTIFQTSSIGETIDPEANPLADPLSELEKPATGMGIKSLVRSGVLGLVAGFILTAGGLFIYRLLDRKIRYGFEYSWDLNDQHLLYQPQKYPGLTLNELIDLSQVSNQLILDQTAESEAANWSKGINHLTQTVPVEEIVFIIRPEKTTKEWYDEQYTLSKLYHCPLRIIHVVE</sequence>
<feature type="transmembrane region" description="Helical" evidence="1">
    <location>
        <begin position="219"/>
        <end position="239"/>
    </location>
</feature>
<keyword evidence="1" id="KW-1133">Transmembrane helix</keyword>
<evidence type="ECO:0000313" key="2">
    <source>
        <dbReference type="EMBL" id="PMC59257.1"/>
    </source>
</evidence>
<dbReference type="AlphaFoldDB" id="A0A1G8LJI2"/>
<gene>
    <name evidence="2" type="ORF">CJ205_00700</name>
</gene>
<name>A0A1G8LJI2_9LACT</name>
<organism evidence="2 3">
    <name type="scientific">Dolosicoccus paucivorans</name>
    <dbReference type="NCBI Taxonomy" id="84521"/>
    <lineage>
        <taxon>Bacteria</taxon>
        <taxon>Bacillati</taxon>
        <taxon>Bacillota</taxon>
        <taxon>Bacilli</taxon>
        <taxon>Lactobacillales</taxon>
        <taxon>Aerococcaceae</taxon>
        <taxon>Dolosicoccus</taxon>
    </lineage>
</organism>
<keyword evidence="1" id="KW-0472">Membrane</keyword>